<protein>
    <submittedName>
        <fullName evidence="2">Uncharacterized protein</fullName>
    </submittedName>
</protein>
<name>A0A7S1GQV3_CYCTE</name>
<organism evidence="2">
    <name type="scientific">Cyclophora tenuis</name>
    <name type="common">Marine diatom</name>
    <dbReference type="NCBI Taxonomy" id="216820"/>
    <lineage>
        <taxon>Eukaryota</taxon>
        <taxon>Sar</taxon>
        <taxon>Stramenopiles</taxon>
        <taxon>Ochrophyta</taxon>
        <taxon>Bacillariophyta</taxon>
        <taxon>Fragilariophyceae</taxon>
        <taxon>Fragilariophycidae</taxon>
        <taxon>Cyclophorales</taxon>
        <taxon>Cyclophoraceae</taxon>
        <taxon>Cyclophora</taxon>
    </lineage>
</organism>
<feature type="region of interest" description="Disordered" evidence="1">
    <location>
        <begin position="77"/>
        <end position="101"/>
    </location>
</feature>
<dbReference type="AlphaFoldDB" id="A0A7S1GQV3"/>
<evidence type="ECO:0000256" key="1">
    <source>
        <dbReference type="SAM" id="MobiDB-lite"/>
    </source>
</evidence>
<dbReference type="EMBL" id="HBFW01023537">
    <property type="protein sequence ID" value="CAD8944083.1"/>
    <property type="molecule type" value="Transcribed_RNA"/>
</dbReference>
<reference evidence="2" key="1">
    <citation type="submission" date="2021-01" db="EMBL/GenBank/DDBJ databases">
        <authorList>
            <person name="Corre E."/>
            <person name="Pelletier E."/>
            <person name="Niang G."/>
            <person name="Scheremetjew M."/>
            <person name="Finn R."/>
            <person name="Kale V."/>
            <person name="Holt S."/>
            <person name="Cochrane G."/>
            <person name="Meng A."/>
            <person name="Brown T."/>
            <person name="Cohen L."/>
        </authorList>
    </citation>
    <scope>NUCLEOTIDE SEQUENCE</scope>
    <source>
        <strain evidence="2">ECT3854</strain>
    </source>
</reference>
<sequence length="142" mass="15929">MTKMSATNIEKVDHRAESIHPPFCPSTNLQFKPTPPKDCNQHLRTNFISTGYESPLIPIAAWFARIVIQNTFLTCSSDQGRRPSSAKRNGRSFENSVQEKVLSSRRQIDGTTVQRGNNHWWCASVSFFQVPGLTPPQATIAL</sequence>
<proteinExistence type="predicted"/>
<accession>A0A7S1GQV3</accession>
<gene>
    <name evidence="2" type="ORF">CTEN0397_LOCUS15153</name>
</gene>
<evidence type="ECO:0000313" key="2">
    <source>
        <dbReference type="EMBL" id="CAD8944083.1"/>
    </source>
</evidence>